<organism evidence="5 6">
    <name type="scientific">Fraxinus pennsylvanica</name>
    <dbReference type="NCBI Taxonomy" id="56036"/>
    <lineage>
        <taxon>Eukaryota</taxon>
        <taxon>Viridiplantae</taxon>
        <taxon>Streptophyta</taxon>
        <taxon>Embryophyta</taxon>
        <taxon>Tracheophyta</taxon>
        <taxon>Spermatophyta</taxon>
        <taxon>Magnoliopsida</taxon>
        <taxon>eudicotyledons</taxon>
        <taxon>Gunneridae</taxon>
        <taxon>Pentapetalae</taxon>
        <taxon>asterids</taxon>
        <taxon>lamiids</taxon>
        <taxon>Lamiales</taxon>
        <taxon>Oleaceae</taxon>
        <taxon>Oleeae</taxon>
        <taxon>Fraxinus</taxon>
    </lineage>
</organism>
<dbReference type="InterPro" id="IPR000010">
    <property type="entry name" value="Cystatin_dom"/>
</dbReference>
<dbReference type="Pfam" id="PF16845">
    <property type="entry name" value="SQAPI"/>
    <property type="match status" value="1"/>
</dbReference>
<feature type="domain" description="Cystatin" evidence="4">
    <location>
        <begin position="46"/>
        <end position="117"/>
    </location>
</feature>
<dbReference type="SUPFAM" id="SSF54403">
    <property type="entry name" value="Cystatin/monellin"/>
    <property type="match status" value="1"/>
</dbReference>
<dbReference type="AlphaFoldDB" id="A0AAD1YSB7"/>
<dbReference type="GO" id="GO:0004869">
    <property type="term" value="F:cysteine-type endopeptidase inhibitor activity"/>
    <property type="evidence" value="ECO:0007669"/>
    <property type="project" value="UniProtKB-KW"/>
</dbReference>
<keyword evidence="6" id="KW-1185">Reference proteome</keyword>
<evidence type="ECO:0000313" key="6">
    <source>
        <dbReference type="Proteomes" id="UP000834106"/>
    </source>
</evidence>
<feature type="chain" id="PRO_5042106286" description="Cystatin domain-containing protein" evidence="3">
    <location>
        <begin position="28"/>
        <end position="118"/>
    </location>
</feature>
<accession>A0AAD1YSB7</accession>
<proteinExistence type="predicted"/>
<evidence type="ECO:0000259" key="4">
    <source>
        <dbReference type="Pfam" id="PF16845"/>
    </source>
</evidence>
<evidence type="ECO:0000256" key="3">
    <source>
        <dbReference type="SAM" id="SignalP"/>
    </source>
</evidence>
<keyword evidence="1" id="KW-0646">Protease inhibitor</keyword>
<evidence type="ECO:0000256" key="2">
    <source>
        <dbReference type="ARBA" id="ARBA00022704"/>
    </source>
</evidence>
<evidence type="ECO:0000256" key="1">
    <source>
        <dbReference type="ARBA" id="ARBA00022690"/>
    </source>
</evidence>
<dbReference type="Gene3D" id="3.10.450.10">
    <property type="match status" value="1"/>
</dbReference>
<keyword evidence="2" id="KW-0789">Thiol protease inhibitor</keyword>
<name>A0AAD1YSB7_9LAMI</name>
<evidence type="ECO:0000313" key="5">
    <source>
        <dbReference type="EMBL" id="CAI9756661.1"/>
    </source>
</evidence>
<dbReference type="PANTHER" id="PTHR47364:SF2">
    <property type="entry name" value="CYSTEINE PROTEINASE INHIBITOR 5"/>
    <property type="match status" value="1"/>
</dbReference>
<sequence>MAVNSRSLLLVLTLLVAVSTLFEVSIALGGRKAKDPDTKFKPLDPKDPKVVEVAEYAINEYNKEAKTNLKFDHVFQAASQGTTYNLIIEASNGSVLDKYDAVVLLNGDAKTLAAFKKQ</sequence>
<dbReference type="PANTHER" id="PTHR47364">
    <property type="entry name" value="CYSTEINE PROTEINASE INHIBITOR 5"/>
    <property type="match status" value="1"/>
</dbReference>
<dbReference type="CDD" id="cd00042">
    <property type="entry name" value="CY"/>
    <property type="match status" value="1"/>
</dbReference>
<reference evidence="5" key="1">
    <citation type="submission" date="2023-05" db="EMBL/GenBank/DDBJ databases">
        <authorList>
            <person name="Huff M."/>
        </authorList>
    </citation>
    <scope>NUCLEOTIDE SEQUENCE</scope>
</reference>
<gene>
    <name evidence="5" type="ORF">FPE_LOCUS4091</name>
</gene>
<dbReference type="Proteomes" id="UP000834106">
    <property type="component" value="Chromosome 2"/>
</dbReference>
<dbReference type="EMBL" id="OU503037">
    <property type="protein sequence ID" value="CAI9756661.1"/>
    <property type="molecule type" value="Genomic_DNA"/>
</dbReference>
<dbReference type="InterPro" id="IPR046350">
    <property type="entry name" value="Cystatin_sf"/>
</dbReference>
<feature type="signal peptide" evidence="3">
    <location>
        <begin position="1"/>
        <end position="27"/>
    </location>
</feature>
<keyword evidence="3" id="KW-0732">Signal</keyword>
<protein>
    <recommendedName>
        <fullName evidence="4">Cystatin domain-containing protein</fullName>
    </recommendedName>
</protein>